<evidence type="ECO:0000313" key="2">
    <source>
        <dbReference type="Proteomes" id="UP000028582"/>
    </source>
</evidence>
<reference evidence="1 2" key="1">
    <citation type="submission" date="2013-11" db="EMBL/GenBank/DDBJ databases">
        <title>The Genome Sequence of Phytophthora parasitica P1976.</title>
        <authorList>
            <consortium name="The Broad Institute Genomics Platform"/>
            <person name="Russ C."/>
            <person name="Tyler B."/>
            <person name="Panabieres F."/>
            <person name="Shan W."/>
            <person name="Tripathy S."/>
            <person name="Grunwald N."/>
            <person name="Machado M."/>
            <person name="Johnson C.S."/>
            <person name="Walker B."/>
            <person name="Young S."/>
            <person name="Zeng Q."/>
            <person name="Gargeya S."/>
            <person name="Fitzgerald M."/>
            <person name="Haas B."/>
            <person name="Abouelleil A."/>
            <person name="Allen A.W."/>
            <person name="Alvarado L."/>
            <person name="Arachchi H.M."/>
            <person name="Berlin A.M."/>
            <person name="Chapman S.B."/>
            <person name="Gainer-Dewar J."/>
            <person name="Goldberg J."/>
            <person name="Griggs A."/>
            <person name="Gujja S."/>
            <person name="Hansen M."/>
            <person name="Howarth C."/>
            <person name="Imamovic A."/>
            <person name="Ireland A."/>
            <person name="Larimer J."/>
            <person name="McCowan C."/>
            <person name="Murphy C."/>
            <person name="Pearson M."/>
            <person name="Poon T.W."/>
            <person name="Priest M."/>
            <person name="Roberts A."/>
            <person name="Saif S."/>
            <person name="Shea T."/>
            <person name="Sisk P."/>
            <person name="Sykes S."/>
            <person name="Wortman J."/>
            <person name="Nusbaum C."/>
            <person name="Birren B."/>
        </authorList>
    </citation>
    <scope>NUCLEOTIDE SEQUENCE [LARGE SCALE GENOMIC DNA]</scope>
    <source>
        <strain evidence="1 2">P1976</strain>
    </source>
</reference>
<dbReference type="AlphaFoldDB" id="A0A080ZGR3"/>
<organism evidence="1 2">
    <name type="scientific">Phytophthora nicotianae P1976</name>
    <dbReference type="NCBI Taxonomy" id="1317066"/>
    <lineage>
        <taxon>Eukaryota</taxon>
        <taxon>Sar</taxon>
        <taxon>Stramenopiles</taxon>
        <taxon>Oomycota</taxon>
        <taxon>Peronosporomycetes</taxon>
        <taxon>Peronosporales</taxon>
        <taxon>Peronosporaceae</taxon>
        <taxon>Phytophthora</taxon>
    </lineage>
</organism>
<gene>
    <name evidence="1" type="ORF">F444_16914</name>
</gene>
<comment type="caution">
    <text evidence="1">The sequence shown here is derived from an EMBL/GenBank/DDBJ whole genome shotgun (WGS) entry which is preliminary data.</text>
</comment>
<name>A0A080ZGR3_PHYNI</name>
<accession>A0A080ZGR3</accession>
<evidence type="ECO:0000313" key="1">
    <source>
        <dbReference type="EMBL" id="ETO65824.1"/>
    </source>
</evidence>
<protein>
    <submittedName>
        <fullName evidence="1">Uncharacterized protein</fullName>
    </submittedName>
</protein>
<proteinExistence type="predicted"/>
<dbReference type="EMBL" id="ANJA01003146">
    <property type="protein sequence ID" value="ETO65824.1"/>
    <property type="molecule type" value="Genomic_DNA"/>
</dbReference>
<dbReference type="Proteomes" id="UP000028582">
    <property type="component" value="Unassembled WGS sequence"/>
</dbReference>
<sequence length="214" mass="23474">MFFTGSRHRFIARGALPKPFASCRAFERCLGSVQAGMKSVLASSARSAQHHLQLYVLHWKAHNYNDDERWAFSLIEPSSGSRWVGICSSSVAAYIDPRAKSSYEGQPTITADRPNALYHVVRQKVSTALALAATARKMAAGPREASMRSAHGALAASPSCGSLQISLMKGIFYARYKVIGVVHIFRPGFTSHTSRSPCPCPTGRLYEHRITSIF</sequence>